<sequence>MNQAGNTEALLAPPGTIPREAQNFADTNPGPPTVPSTIGSDAQWNIHRVDNGSIQNGFPPNTVYNYQMHTQLPTNEGMNGSTAVGSLTLAPSSAPQDYSAYSTHQNSSADSYGYATTGYTSYYSSYQQQTSHSYSQPIVAYPNTGHPYQPLSSFQNTGSYAAPANYSSTYYNPGDYQTSAGYPTTNYSNQASSQWNEGNYANYSSYQYSNYAPNSAGAYGSVSAPAAPLHYQPQHPQYYGQSHTEVTCAPGTENLSVSATTKLDCHTPVVPGVTRDYSATSQPQQTSAVSWRPEATSFQLPPQQPTTLINGAQESQWNYGASGFTNHQSTAGKPEVYQPFDTTPVYANFQEPQNCVVAGNQGTNLQYHAAHQVPQTNQFPSTLQSSQSLDSQRVSKFQIQTNPRIVSNLGSSFVKTEKAGSGTSTASKPAYVSVSLPNPSDKVLSSDASDSALKSGTFPKSLRGYVERTLARCKNDAELSACQGIMKEMITSATADGTLYTRDWDTEPLFPLPSVDEANKVVQYPVSSSTFRSPTRRAKSRWEPLQVEEPQDRLAHVGIPAVNFGGWKKANQRDKMSLGVDSESTEDRVDSMKLSNMEQNVIRSRRPFKRQRIADKPTMMENGNASSDSDKEQSLSSSYSTASSLSNTPEERKRRENRSKRFEKVQGNRTDPYHHLKIKDAGMANLYTRRATAMVMSKNLDNRSSEAVEDMDWDALTVKGTCQEIEKRYLRLTSAPDPATVRPEDVLEKALAMVQISQKNYLYKCDQLKSIRQDLTVQRIRNGLTVKVYETHARLALEYGDLSEYNQCQSQLKTLYTEGIEGCHMEFSAYSLLCVILHSNNYRDLLSLMSRLPSVAKEDKAVKHALAVRAAVTAGNYIMFFKLYKKAPNLNSYLMDLYVDKMRYMAVCCMSKSYRPNIPVSYISRVLGFACASSANDENEGKEKDGLEECTEWLKAHGACLVTDSNGELQFDAKASSSSLYIPEPEDAVAHGDANLAVDDFLARATS</sequence>
<dbReference type="PANTHER" id="PTHR12436">
    <property type="entry name" value="80 KDA MCM3-ASSOCIATED PROTEIN"/>
    <property type="match status" value="1"/>
</dbReference>
<feature type="compositionally biased region" description="Low complexity" evidence="1">
    <location>
        <begin position="634"/>
        <end position="646"/>
    </location>
</feature>
<dbReference type="InterPro" id="IPR045107">
    <property type="entry name" value="SAC3/GANP/THP3"/>
</dbReference>
<evidence type="ECO:0000313" key="4">
    <source>
        <dbReference type="Proteomes" id="UP001346149"/>
    </source>
</evidence>
<dbReference type="Gene3D" id="1.25.40.990">
    <property type="match status" value="1"/>
</dbReference>
<dbReference type="InterPro" id="IPR000717">
    <property type="entry name" value="PCI_dom"/>
</dbReference>
<dbReference type="AlphaFoldDB" id="A0AAN7LDI7"/>
<feature type="compositionally biased region" description="Basic and acidic residues" evidence="1">
    <location>
        <begin position="649"/>
        <end position="672"/>
    </location>
</feature>
<dbReference type="PANTHER" id="PTHR12436:SF4">
    <property type="entry name" value="LEUKOCYTE RECEPTOR CLUSTER MEMBER 8"/>
    <property type="match status" value="1"/>
</dbReference>
<gene>
    <name evidence="3" type="ORF">SAY86_018910</name>
</gene>
<protein>
    <recommendedName>
        <fullName evidence="2">PCI domain-containing protein</fullName>
    </recommendedName>
</protein>
<comment type="caution">
    <text evidence="3">The sequence shown here is derived from an EMBL/GenBank/DDBJ whole genome shotgun (WGS) entry which is preliminary data.</text>
</comment>
<dbReference type="EMBL" id="JAXQNO010000014">
    <property type="protein sequence ID" value="KAK4784542.1"/>
    <property type="molecule type" value="Genomic_DNA"/>
</dbReference>
<dbReference type="Pfam" id="PF03399">
    <property type="entry name" value="SAC3_GANP"/>
    <property type="match status" value="1"/>
</dbReference>
<dbReference type="GO" id="GO:0005634">
    <property type="term" value="C:nucleus"/>
    <property type="evidence" value="ECO:0007669"/>
    <property type="project" value="TreeGrafter"/>
</dbReference>
<reference evidence="3 4" key="1">
    <citation type="journal article" date="2023" name="Hortic Res">
        <title>Pangenome of water caltrop reveals structural variations and asymmetric subgenome divergence after allopolyploidization.</title>
        <authorList>
            <person name="Zhang X."/>
            <person name="Chen Y."/>
            <person name="Wang L."/>
            <person name="Yuan Y."/>
            <person name="Fang M."/>
            <person name="Shi L."/>
            <person name="Lu R."/>
            <person name="Comes H.P."/>
            <person name="Ma Y."/>
            <person name="Chen Y."/>
            <person name="Huang G."/>
            <person name="Zhou Y."/>
            <person name="Zheng Z."/>
            <person name="Qiu Y."/>
        </authorList>
    </citation>
    <scope>NUCLEOTIDE SEQUENCE [LARGE SCALE GENOMIC DNA]</scope>
    <source>
        <strain evidence="3">F231</strain>
    </source>
</reference>
<feature type="compositionally biased region" description="Polar residues" evidence="1">
    <location>
        <begin position="593"/>
        <end position="602"/>
    </location>
</feature>
<evidence type="ECO:0000256" key="1">
    <source>
        <dbReference type="SAM" id="MobiDB-lite"/>
    </source>
</evidence>
<dbReference type="InterPro" id="IPR005062">
    <property type="entry name" value="SAC3/GANP/THP3_conserved"/>
</dbReference>
<evidence type="ECO:0000313" key="3">
    <source>
        <dbReference type="EMBL" id="KAK4784542.1"/>
    </source>
</evidence>
<accession>A0AAN7LDI7</accession>
<dbReference type="FunFam" id="1.25.40.990:FF:000005">
    <property type="entry name" value="Putative SAC3/GANP family protein"/>
    <property type="match status" value="1"/>
</dbReference>
<dbReference type="Proteomes" id="UP001346149">
    <property type="component" value="Unassembled WGS sequence"/>
</dbReference>
<evidence type="ECO:0000259" key="2">
    <source>
        <dbReference type="PROSITE" id="PS50250"/>
    </source>
</evidence>
<feature type="domain" description="PCI" evidence="2">
    <location>
        <begin position="801"/>
        <end position="987"/>
    </location>
</feature>
<keyword evidence="4" id="KW-1185">Reference proteome</keyword>
<dbReference type="PROSITE" id="PS50250">
    <property type="entry name" value="PCI"/>
    <property type="match status" value="1"/>
</dbReference>
<feature type="region of interest" description="Disordered" evidence="1">
    <location>
        <begin position="573"/>
        <end position="672"/>
    </location>
</feature>
<feature type="region of interest" description="Disordered" evidence="1">
    <location>
        <begin position="1"/>
        <end position="40"/>
    </location>
</feature>
<name>A0AAN7LDI7_TRANT</name>
<proteinExistence type="predicted"/>
<organism evidence="3 4">
    <name type="scientific">Trapa natans</name>
    <name type="common">Water chestnut</name>
    <dbReference type="NCBI Taxonomy" id="22666"/>
    <lineage>
        <taxon>Eukaryota</taxon>
        <taxon>Viridiplantae</taxon>
        <taxon>Streptophyta</taxon>
        <taxon>Embryophyta</taxon>
        <taxon>Tracheophyta</taxon>
        <taxon>Spermatophyta</taxon>
        <taxon>Magnoliopsida</taxon>
        <taxon>eudicotyledons</taxon>
        <taxon>Gunneridae</taxon>
        <taxon>Pentapetalae</taxon>
        <taxon>rosids</taxon>
        <taxon>malvids</taxon>
        <taxon>Myrtales</taxon>
        <taxon>Lythraceae</taxon>
        <taxon>Trapa</taxon>
    </lineage>
</organism>